<feature type="binding site" evidence="15">
    <location>
        <begin position="130"/>
        <end position="138"/>
    </location>
    <ligand>
        <name>5-phospho-alpha-D-ribose 1-diphosphate</name>
        <dbReference type="ChEBI" id="CHEBI:58017"/>
    </ligand>
</feature>
<dbReference type="Gene3D" id="3.40.50.2020">
    <property type="match status" value="1"/>
</dbReference>
<evidence type="ECO:0000256" key="10">
    <source>
        <dbReference type="ARBA" id="ARBA00031082"/>
    </source>
</evidence>
<evidence type="ECO:0000256" key="14">
    <source>
        <dbReference type="ARBA" id="ARBA00079807"/>
    </source>
</evidence>
<feature type="binding site" evidence="15">
    <location>
        <position position="199"/>
    </location>
    <ligand>
        <name>5-phospho-alpha-D-ribose 1-diphosphate</name>
        <dbReference type="ChEBI" id="CHEBI:58017"/>
    </ligand>
</feature>
<dbReference type="EMBL" id="QMIE01000013">
    <property type="protein sequence ID" value="TVM16007.1"/>
    <property type="molecule type" value="Genomic_DNA"/>
</dbReference>
<reference evidence="17 18" key="1">
    <citation type="submission" date="2018-06" db="EMBL/GenBank/DDBJ databases">
        <title>Complete genome of Desulfovibrio indonesiensis P37SLT.</title>
        <authorList>
            <person name="Crispim J.S."/>
            <person name="Vidigal P.M.P."/>
            <person name="Silva L.C.F."/>
            <person name="Laguardia C.N."/>
            <person name="Araujo L.C."/>
            <person name="Dias R.S."/>
            <person name="Sousa M.P."/>
            <person name="Paula S.O."/>
            <person name="Silva C."/>
        </authorList>
    </citation>
    <scope>NUCLEOTIDE SEQUENCE [LARGE SCALE GENOMIC DNA]</scope>
    <source>
        <strain evidence="17 18">P37SLT</strain>
    </source>
</reference>
<evidence type="ECO:0000256" key="6">
    <source>
        <dbReference type="ARBA" id="ARBA00022679"/>
    </source>
</evidence>
<evidence type="ECO:0000256" key="11">
    <source>
        <dbReference type="ARBA" id="ARBA00052919"/>
    </source>
</evidence>
<dbReference type="Pfam" id="PF14681">
    <property type="entry name" value="UPRTase"/>
    <property type="match status" value="1"/>
</dbReference>
<keyword evidence="4 15" id="KW-0021">Allosteric enzyme</keyword>
<dbReference type="InterPro" id="IPR005765">
    <property type="entry name" value="UPRT"/>
</dbReference>
<name>A0A7M3MCG7_9BACT</name>
<keyword evidence="6 15" id="KW-0808">Transferase</keyword>
<comment type="similarity">
    <text evidence="2 15">Belongs to the UPRTase family.</text>
</comment>
<dbReference type="Proteomes" id="UP000448292">
    <property type="component" value="Unassembled WGS sequence"/>
</dbReference>
<dbReference type="SUPFAM" id="SSF53271">
    <property type="entry name" value="PRTase-like"/>
    <property type="match status" value="1"/>
</dbReference>
<organism evidence="17 18">
    <name type="scientific">Oceanidesulfovibrio indonesiensis</name>
    <dbReference type="NCBI Taxonomy" id="54767"/>
    <lineage>
        <taxon>Bacteria</taxon>
        <taxon>Pseudomonadati</taxon>
        <taxon>Thermodesulfobacteriota</taxon>
        <taxon>Desulfovibrionia</taxon>
        <taxon>Desulfovibrionales</taxon>
        <taxon>Desulfovibrionaceae</taxon>
        <taxon>Oceanidesulfovibrio</taxon>
    </lineage>
</organism>
<dbReference type="NCBIfam" id="TIGR01091">
    <property type="entry name" value="upp"/>
    <property type="match status" value="1"/>
</dbReference>
<evidence type="ECO:0000256" key="3">
    <source>
        <dbReference type="ARBA" id="ARBA00011894"/>
    </source>
</evidence>
<keyword evidence="8 15" id="KW-0460">Magnesium</keyword>
<dbReference type="RefSeq" id="WP_144303787.1">
    <property type="nucleotide sequence ID" value="NZ_QMIE01000013.1"/>
</dbReference>
<dbReference type="NCBIfam" id="NF001097">
    <property type="entry name" value="PRK00129.1"/>
    <property type="match status" value="1"/>
</dbReference>
<dbReference type="GO" id="GO:0005525">
    <property type="term" value="F:GTP binding"/>
    <property type="evidence" value="ECO:0007669"/>
    <property type="project" value="UniProtKB-KW"/>
</dbReference>
<dbReference type="InterPro" id="IPR050054">
    <property type="entry name" value="UPRTase/APRTase"/>
</dbReference>
<evidence type="ECO:0000256" key="5">
    <source>
        <dbReference type="ARBA" id="ARBA00022676"/>
    </source>
</evidence>
<proteinExistence type="inferred from homology"/>
<evidence type="ECO:0000256" key="15">
    <source>
        <dbReference type="HAMAP-Rule" id="MF_01218"/>
    </source>
</evidence>
<evidence type="ECO:0000256" key="12">
    <source>
        <dbReference type="ARBA" id="ARBA00056901"/>
    </source>
</evidence>
<dbReference type="GO" id="GO:0004845">
    <property type="term" value="F:uracil phosphoribosyltransferase activity"/>
    <property type="evidence" value="ECO:0007669"/>
    <property type="project" value="UniProtKB-UniRule"/>
</dbReference>
<dbReference type="InterPro" id="IPR029057">
    <property type="entry name" value="PRTase-like"/>
</dbReference>
<evidence type="ECO:0000313" key="17">
    <source>
        <dbReference type="EMBL" id="TVM16007.1"/>
    </source>
</evidence>
<dbReference type="HAMAP" id="MF_01218_B">
    <property type="entry name" value="Upp_B"/>
    <property type="match status" value="1"/>
</dbReference>
<protein>
    <recommendedName>
        <fullName evidence="13 15">Uracil phosphoribosyltransferase</fullName>
        <ecNumber evidence="3 15">2.4.2.9</ecNumber>
    </recommendedName>
    <alternativeName>
        <fullName evidence="10 15">UMP pyrophosphorylase</fullName>
    </alternativeName>
    <alternativeName>
        <fullName evidence="14 15">UPRTase</fullName>
    </alternativeName>
</protein>
<gene>
    <name evidence="15 17" type="primary">upp</name>
    <name evidence="17" type="ORF">DPQ33_13675</name>
</gene>
<evidence type="ECO:0000256" key="13">
    <source>
        <dbReference type="ARBA" id="ARBA00072146"/>
    </source>
</evidence>
<feature type="binding site" evidence="15">
    <location>
        <position position="103"/>
    </location>
    <ligand>
        <name>5-phospho-alpha-D-ribose 1-diphosphate</name>
        <dbReference type="ChEBI" id="CHEBI:58017"/>
    </ligand>
</feature>
<keyword evidence="18" id="KW-1185">Reference proteome</keyword>
<feature type="domain" description="Phosphoribosyltransferase" evidence="16">
    <location>
        <begin position="5"/>
        <end position="207"/>
    </location>
</feature>
<keyword evidence="7 15" id="KW-0547">Nucleotide-binding</keyword>
<dbReference type="FunFam" id="3.40.50.2020:FF:000003">
    <property type="entry name" value="Uracil phosphoribosyltransferase"/>
    <property type="match status" value="1"/>
</dbReference>
<feature type="binding site" evidence="15">
    <location>
        <begin position="198"/>
        <end position="200"/>
    </location>
    <ligand>
        <name>uracil</name>
        <dbReference type="ChEBI" id="CHEBI:17568"/>
    </ligand>
</feature>
<dbReference type="InterPro" id="IPR000836">
    <property type="entry name" value="PRTase_dom"/>
</dbReference>
<keyword evidence="5 15" id="KW-0328">Glycosyltransferase</keyword>
<evidence type="ECO:0000256" key="7">
    <source>
        <dbReference type="ARBA" id="ARBA00022741"/>
    </source>
</evidence>
<keyword evidence="9 15" id="KW-0342">GTP-binding</keyword>
<dbReference type="PANTHER" id="PTHR32315:SF4">
    <property type="entry name" value="URACIL PHOSPHORIBOSYLTRANSFERASE, CHLOROPLASTIC"/>
    <property type="match status" value="1"/>
</dbReference>
<feature type="binding site" evidence="15">
    <location>
        <position position="193"/>
    </location>
    <ligand>
        <name>uracil</name>
        <dbReference type="ChEBI" id="CHEBI:17568"/>
    </ligand>
</feature>
<dbReference type="GO" id="GO:0044206">
    <property type="term" value="P:UMP salvage"/>
    <property type="evidence" value="ECO:0007669"/>
    <property type="project" value="UniProtKB-UniRule"/>
</dbReference>
<evidence type="ECO:0000256" key="2">
    <source>
        <dbReference type="ARBA" id="ARBA00009516"/>
    </source>
</evidence>
<evidence type="ECO:0000256" key="9">
    <source>
        <dbReference type="ARBA" id="ARBA00023134"/>
    </source>
</evidence>
<comment type="cofactor">
    <cofactor evidence="15">
        <name>Mg(2+)</name>
        <dbReference type="ChEBI" id="CHEBI:18420"/>
    </cofactor>
    <text evidence="15">Binds 1 Mg(2+) ion per subunit. The magnesium is bound as Mg-PRPP.</text>
</comment>
<feature type="binding site" evidence="15">
    <location>
        <position position="78"/>
    </location>
    <ligand>
        <name>5-phospho-alpha-D-ribose 1-diphosphate</name>
        <dbReference type="ChEBI" id="CHEBI:58017"/>
    </ligand>
</feature>
<dbReference type="UniPathway" id="UPA00574">
    <property type="reaction ID" value="UER00636"/>
</dbReference>
<dbReference type="EC" id="2.4.2.9" evidence="3 15"/>
<evidence type="ECO:0000256" key="4">
    <source>
        <dbReference type="ARBA" id="ARBA00022533"/>
    </source>
</evidence>
<accession>A0A7M3MCG7</accession>
<sequence>MMVHVVDHPLVRHKLGLLRRDDVSTKNFREVANEVARLLTYEATKDLETETMTVQGWAGPVEVEEIKGKKITVVPILRAGLGMLDGVLDMVPGVKVSVVGIFRNEETLEPVRYYVKLAGNIEERLALILDPMLATGGTLSHTIDLLKEAGCTNIRGLFLVAAPEGIARIEKDHPDVHIYTAAIDEKLNEAGYIIPGLGDAGDKIFGTR</sequence>
<evidence type="ECO:0000259" key="16">
    <source>
        <dbReference type="Pfam" id="PF14681"/>
    </source>
</evidence>
<comment type="pathway">
    <text evidence="1 15">Pyrimidine metabolism; UMP biosynthesis via salvage pathway; UMP from uracil: step 1/1.</text>
</comment>
<evidence type="ECO:0000256" key="1">
    <source>
        <dbReference type="ARBA" id="ARBA00005180"/>
    </source>
</evidence>
<comment type="activity regulation">
    <text evidence="15">Allosterically activated by GTP.</text>
</comment>
<comment type="catalytic activity">
    <reaction evidence="11 15">
        <text>UMP + diphosphate = 5-phospho-alpha-D-ribose 1-diphosphate + uracil</text>
        <dbReference type="Rhea" id="RHEA:13017"/>
        <dbReference type="ChEBI" id="CHEBI:17568"/>
        <dbReference type="ChEBI" id="CHEBI:33019"/>
        <dbReference type="ChEBI" id="CHEBI:57865"/>
        <dbReference type="ChEBI" id="CHEBI:58017"/>
        <dbReference type="EC" id="2.4.2.9"/>
    </reaction>
</comment>
<dbReference type="GO" id="GO:0006223">
    <property type="term" value="P:uracil salvage"/>
    <property type="evidence" value="ECO:0007669"/>
    <property type="project" value="InterPro"/>
</dbReference>
<comment type="function">
    <text evidence="12 15">Catalyzes the conversion of uracil and 5-phospho-alpha-D-ribose 1-diphosphate (PRPP) to UMP and diphosphate.</text>
</comment>
<evidence type="ECO:0000256" key="8">
    <source>
        <dbReference type="ARBA" id="ARBA00022842"/>
    </source>
</evidence>
<dbReference type="CDD" id="cd06223">
    <property type="entry name" value="PRTases_typeI"/>
    <property type="match status" value="1"/>
</dbReference>
<dbReference type="AlphaFoldDB" id="A0A7M3MCG7"/>
<dbReference type="InterPro" id="IPR034332">
    <property type="entry name" value="Upp_B"/>
</dbReference>
<comment type="caution">
    <text evidence="17">The sequence shown here is derived from an EMBL/GenBank/DDBJ whole genome shotgun (WGS) entry which is preliminary data.</text>
</comment>
<dbReference type="GO" id="GO:0000287">
    <property type="term" value="F:magnesium ion binding"/>
    <property type="evidence" value="ECO:0007669"/>
    <property type="project" value="UniProtKB-UniRule"/>
</dbReference>
<evidence type="ECO:0000313" key="18">
    <source>
        <dbReference type="Proteomes" id="UP000448292"/>
    </source>
</evidence>
<dbReference type="OrthoDB" id="9781675at2"/>
<dbReference type="GO" id="GO:0005737">
    <property type="term" value="C:cytoplasm"/>
    <property type="evidence" value="ECO:0007669"/>
    <property type="project" value="UniProtKB-ARBA"/>
</dbReference>
<dbReference type="PANTHER" id="PTHR32315">
    <property type="entry name" value="ADENINE PHOSPHORIBOSYLTRANSFERASE"/>
    <property type="match status" value="1"/>
</dbReference>